<evidence type="ECO:0000259" key="1">
    <source>
        <dbReference type="Pfam" id="PF01636"/>
    </source>
</evidence>
<dbReference type="Pfam" id="PF01636">
    <property type="entry name" value="APH"/>
    <property type="match status" value="1"/>
</dbReference>
<sequence>MTVEVEGPIFVDDPFGSNWVMLDCAAEGLLAAIDWKALEEYAITVKLKNYGHHVTCDLSSDISMGGRNVVRRLDFSDGTSWIARIQRQEPTPETLYRLVREVSTLHLARERTSIPVPEVFAFEANGTNPVGVAFTIMDYIPGNSAMHSFGGWPAHGGRTPQIFKKKFHAQMAEIQVGMASIRFQQIGSIIKLSDGTYSVGPIPGIGGPFKTAADFFKAWSTKAQFPVNEEVIREWAPPDMVDNILSSIQAFPSRLKRFAKSHRCQDGPFPLFHGDLFKSNIIIDSNYNVLSVIDWEDAIVAPWEMIECIKDLCIVPSGMSDTQYCEGETAKQIFADRKRYIRMVRQLEKKHERDSRLSKTLSNERGQSMAHAMWMFLGGRIGSFTNLL</sequence>
<dbReference type="Gene3D" id="3.30.200.20">
    <property type="entry name" value="Phosphorylase Kinase, domain 1"/>
    <property type="match status" value="1"/>
</dbReference>
<reference evidence="2" key="1">
    <citation type="journal article" date="2020" name="Stud. Mycol.">
        <title>101 Dothideomycetes genomes: a test case for predicting lifestyles and emergence of pathogens.</title>
        <authorList>
            <person name="Haridas S."/>
            <person name="Albert R."/>
            <person name="Binder M."/>
            <person name="Bloem J."/>
            <person name="Labutti K."/>
            <person name="Salamov A."/>
            <person name="Andreopoulos B."/>
            <person name="Baker S."/>
            <person name="Barry K."/>
            <person name="Bills G."/>
            <person name="Bluhm B."/>
            <person name="Cannon C."/>
            <person name="Castanera R."/>
            <person name="Culley D."/>
            <person name="Daum C."/>
            <person name="Ezra D."/>
            <person name="Gonzalez J."/>
            <person name="Henrissat B."/>
            <person name="Kuo A."/>
            <person name="Liang C."/>
            <person name="Lipzen A."/>
            <person name="Lutzoni F."/>
            <person name="Magnuson J."/>
            <person name="Mondo S."/>
            <person name="Nolan M."/>
            <person name="Ohm R."/>
            <person name="Pangilinan J."/>
            <person name="Park H.-J."/>
            <person name="Ramirez L."/>
            <person name="Alfaro M."/>
            <person name="Sun H."/>
            <person name="Tritt A."/>
            <person name="Yoshinaga Y."/>
            <person name="Zwiers L.-H."/>
            <person name="Turgeon B."/>
            <person name="Goodwin S."/>
            <person name="Spatafora J."/>
            <person name="Crous P."/>
            <person name="Grigoriev I."/>
        </authorList>
    </citation>
    <scope>NUCLEOTIDE SEQUENCE</scope>
    <source>
        <strain evidence="2">CBS 115976</strain>
    </source>
</reference>
<evidence type="ECO:0000313" key="3">
    <source>
        <dbReference type="Proteomes" id="UP000799302"/>
    </source>
</evidence>
<feature type="domain" description="Aminoglycoside phosphotransferase" evidence="1">
    <location>
        <begin position="65"/>
        <end position="302"/>
    </location>
</feature>
<dbReference type="Gene3D" id="1.10.510.10">
    <property type="entry name" value="Transferase(Phosphotransferase) domain 1"/>
    <property type="match status" value="1"/>
</dbReference>
<protein>
    <recommendedName>
        <fullName evidence="1">Aminoglycoside phosphotransferase domain-containing protein</fullName>
    </recommendedName>
</protein>
<evidence type="ECO:0000313" key="2">
    <source>
        <dbReference type="EMBL" id="KAF2675054.1"/>
    </source>
</evidence>
<dbReference type="InterPro" id="IPR011009">
    <property type="entry name" value="Kinase-like_dom_sf"/>
</dbReference>
<accession>A0A6A6UVQ5</accession>
<dbReference type="AlphaFoldDB" id="A0A6A6UVQ5"/>
<dbReference type="SUPFAM" id="SSF56112">
    <property type="entry name" value="Protein kinase-like (PK-like)"/>
    <property type="match status" value="1"/>
</dbReference>
<dbReference type="OrthoDB" id="10003767at2759"/>
<dbReference type="Proteomes" id="UP000799302">
    <property type="component" value="Unassembled WGS sequence"/>
</dbReference>
<keyword evidence="3" id="KW-1185">Reference proteome</keyword>
<dbReference type="EMBL" id="MU004230">
    <property type="protein sequence ID" value="KAF2675054.1"/>
    <property type="molecule type" value="Genomic_DNA"/>
</dbReference>
<proteinExistence type="predicted"/>
<organism evidence="2 3">
    <name type="scientific">Microthyrium microscopicum</name>
    <dbReference type="NCBI Taxonomy" id="703497"/>
    <lineage>
        <taxon>Eukaryota</taxon>
        <taxon>Fungi</taxon>
        <taxon>Dikarya</taxon>
        <taxon>Ascomycota</taxon>
        <taxon>Pezizomycotina</taxon>
        <taxon>Dothideomycetes</taxon>
        <taxon>Dothideomycetes incertae sedis</taxon>
        <taxon>Microthyriales</taxon>
        <taxon>Microthyriaceae</taxon>
        <taxon>Microthyrium</taxon>
    </lineage>
</organism>
<gene>
    <name evidence="2" type="ORF">BT63DRAFT_450038</name>
</gene>
<dbReference type="PANTHER" id="PTHR21310">
    <property type="entry name" value="AMINOGLYCOSIDE PHOSPHOTRANSFERASE-RELATED-RELATED"/>
    <property type="match status" value="1"/>
</dbReference>
<name>A0A6A6UVQ5_9PEZI</name>
<dbReference type="InterPro" id="IPR002575">
    <property type="entry name" value="Aminoglycoside_PTrfase"/>
</dbReference>
<dbReference type="InterPro" id="IPR051678">
    <property type="entry name" value="AGP_Transferase"/>
</dbReference>
<dbReference type="PANTHER" id="PTHR21310:SF37">
    <property type="entry name" value="AMINOGLYCOSIDE PHOSPHOTRANSFERASE DOMAIN-CONTAINING PROTEIN"/>
    <property type="match status" value="1"/>
</dbReference>